<dbReference type="AlphaFoldDB" id="L1LB96"/>
<keyword evidence="2" id="KW-1185">Reference proteome</keyword>
<evidence type="ECO:0000313" key="2">
    <source>
        <dbReference type="Proteomes" id="UP000031512"/>
    </source>
</evidence>
<proteinExistence type="predicted"/>
<name>L1LB96_THEEQ</name>
<dbReference type="GeneID" id="15803967"/>
<dbReference type="OrthoDB" id="27226at2759"/>
<reference evidence="1 2" key="1">
    <citation type="journal article" date="2012" name="BMC Genomics">
        <title>Comparative genomic analysis and phylogenetic position of Theileria equi.</title>
        <authorList>
            <person name="Kappmeyer L.S."/>
            <person name="Thiagarajan M."/>
            <person name="Herndon D.R."/>
            <person name="Ramsay J.D."/>
            <person name="Caler E."/>
            <person name="Djikeng A."/>
            <person name="Gillespie J.J."/>
            <person name="Lau A.O."/>
            <person name="Roalson E.H."/>
            <person name="Silva J.C."/>
            <person name="Silva M.G."/>
            <person name="Suarez C.E."/>
            <person name="Ueti M.W."/>
            <person name="Nene V.M."/>
            <person name="Mealey R.H."/>
            <person name="Knowles D.P."/>
            <person name="Brayton K.A."/>
        </authorList>
    </citation>
    <scope>NUCLEOTIDE SEQUENCE [LARGE SCALE GENOMIC DNA]</scope>
    <source>
        <strain evidence="1 2">WA</strain>
    </source>
</reference>
<dbReference type="EMBL" id="ACOU01000007">
    <property type="protein sequence ID" value="EKX72545.1"/>
    <property type="molecule type" value="Genomic_DNA"/>
</dbReference>
<dbReference type="KEGG" id="beq:BEWA_050130"/>
<dbReference type="VEuPathDB" id="PiroplasmaDB:BEWA_050130"/>
<dbReference type="RefSeq" id="XP_004831997.1">
    <property type="nucleotide sequence ID" value="XM_004831940.1"/>
</dbReference>
<organism evidence="1 2">
    <name type="scientific">Theileria equi strain WA</name>
    <dbReference type="NCBI Taxonomy" id="1537102"/>
    <lineage>
        <taxon>Eukaryota</taxon>
        <taxon>Sar</taxon>
        <taxon>Alveolata</taxon>
        <taxon>Apicomplexa</taxon>
        <taxon>Aconoidasida</taxon>
        <taxon>Piroplasmida</taxon>
        <taxon>Theileriidae</taxon>
        <taxon>Theileria</taxon>
    </lineage>
</organism>
<protein>
    <submittedName>
        <fullName evidence="1">Uncharacterized protein</fullName>
    </submittedName>
</protein>
<evidence type="ECO:0000313" key="1">
    <source>
        <dbReference type="EMBL" id="EKX72545.1"/>
    </source>
</evidence>
<sequence length="210" mass="24253">MVRPEESIRKVVKENTNIWTGFIDHSRSGGDRPTVPYIEKRFYCVTFLKNGEPKAILVKVDDAHGSYKDKTGCRGKPGWSNTSTYNYTKKLETLKINTDPPKKFTLDISSLKEDERFKLVKEEKNGVTTHFFATKQGHSIENIMDGETKICELNESFGSFLCEVHSKGDHKLVRVHAEQRYIITFGWYEKSSGTWTAIKEKEFFKKLDEL</sequence>
<comment type="caution">
    <text evidence="1">The sequence shown here is derived from an EMBL/GenBank/DDBJ whole genome shotgun (WGS) entry which is preliminary data.</text>
</comment>
<accession>L1LB96</accession>
<gene>
    <name evidence="1" type="ORF">BEWA_050130</name>
</gene>
<dbReference type="Proteomes" id="UP000031512">
    <property type="component" value="Unassembled WGS sequence"/>
</dbReference>